<gene>
    <name evidence="3" type="primary">LOC118761923</name>
</gene>
<dbReference type="Proteomes" id="UP000515154">
    <property type="component" value="Unplaced"/>
</dbReference>
<feature type="domain" description="Reverse transcriptase" evidence="1">
    <location>
        <begin position="1"/>
        <end position="340"/>
    </location>
</feature>
<proteinExistence type="predicted"/>
<accession>A0A7E6EMI5</accession>
<dbReference type="Gene3D" id="3.40.50.1910">
    <property type="match status" value="1"/>
</dbReference>
<evidence type="ECO:0000259" key="1">
    <source>
        <dbReference type="PROSITE" id="PS50878"/>
    </source>
</evidence>
<dbReference type="PROSITE" id="PS50878">
    <property type="entry name" value="RT_POL"/>
    <property type="match status" value="1"/>
</dbReference>
<name>A0A7E6EMI5_9MOLL</name>
<reference evidence="3" key="1">
    <citation type="submission" date="2025-08" db="UniProtKB">
        <authorList>
            <consortium name="RefSeq"/>
        </authorList>
    </citation>
    <scope>IDENTIFICATION</scope>
</reference>
<evidence type="ECO:0000313" key="2">
    <source>
        <dbReference type="Proteomes" id="UP000515154"/>
    </source>
</evidence>
<organism evidence="2 3">
    <name type="scientific">Octopus sinensis</name>
    <name type="common">East Asian common octopus</name>
    <dbReference type="NCBI Taxonomy" id="2607531"/>
    <lineage>
        <taxon>Eukaryota</taxon>
        <taxon>Metazoa</taxon>
        <taxon>Spiralia</taxon>
        <taxon>Lophotrochozoa</taxon>
        <taxon>Mollusca</taxon>
        <taxon>Cephalopoda</taxon>
        <taxon>Coleoidea</taxon>
        <taxon>Octopodiformes</taxon>
        <taxon>Octopoda</taxon>
        <taxon>Incirrata</taxon>
        <taxon>Octopodidae</taxon>
        <taxon>Octopus</taxon>
    </lineage>
</organism>
<dbReference type="SUPFAM" id="SSF56815">
    <property type="entry name" value="Sec1/munc18-like (SM) proteins"/>
    <property type="match status" value="1"/>
</dbReference>
<dbReference type="InterPro" id="IPR027482">
    <property type="entry name" value="Sec1-like_dom2"/>
</dbReference>
<dbReference type="InterPro" id="IPR000477">
    <property type="entry name" value="RT_dom"/>
</dbReference>
<dbReference type="Pfam" id="PF00078">
    <property type="entry name" value="RVT_1"/>
    <property type="match status" value="1"/>
</dbReference>
<dbReference type="InterPro" id="IPR043502">
    <property type="entry name" value="DNA/RNA_pol_sf"/>
</dbReference>
<sequence length="536" mass="61364">MYQIPQSFQRFLSKKSSNRTDGTILRWREALKKASKSYQSDPVNLYRRYRPYLATLLSEIAENSLSLTDFPSSLQYNPFFGKDVKKGAQTKGGYSKVVVFIVGGVTYAEAGVLESENWPFQVILGGTRIHNFDTKIFSLVTLERIKDPVNEYLSASQSGFRPGRSTADVVWGHRWICAISQKFKMATTILGIDMSRAFDTIRRDKLMEILKTILDNDSIRMVRALLIDTELTVKIGPVQSRSFKTSIGTPQGDSISPVLFIVYLEAALRDLRKLVKSTSITEVIYADDSTLEELLNIAPQALEKWFLKVNIEKTEYVTINREANRTDEKWRNSKKVGTLLGDSEDIMRRKMLSTVALNKLRTTWLRNREVGTALRAKLYNAFIKPILLYNGGTWGISESESKSLDAFHRRQLRILIGINWPKKIKNSTLYNICNSRPVSVDITEARWRLLGHILRLDQDVYANWAMESYYAKDERSASRGRPRNTLPIVISKELQRVKRQLKNGDDLDTLRSIAYNRTSWKIMTEKIVSYVAHVGT</sequence>
<dbReference type="PANTHER" id="PTHR47027:SF20">
    <property type="entry name" value="REVERSE TRANSCRIPTASE-LIKE PROTEIN WITH RNA-DIRECTED DNA POLYMERASE DOMAIN"/>
    <property type="match status" value="1"/>
</dbReference>
<dbReference type="InterPro" id="IPR036045">
    <property type="entry name" value="Sec1-like_sf"/>
</dbReference>
<dbReference type="GO" id="GO:0016192">
    <property type="term" value="P:vesicle-mediated transport"/>
    <property type="evidence" value="ECO:0007669"/>
    <property type="project" value="InterPro"/>
</dbReference>
<dbReference type="AlphaFoldDB" id="A0A7E6EMI5"/>
<dbReference type="SUPFAM" id="SSF56672">
    <property type="entry name" value="DNA/RNA polymerases"/>
    <property type="match status" value="1"/>
</dbReference>
<dbReference type="PANTHER" id="PTHR47027">
    <property type="entry name" value="REVERSE TRANSCRIPTASE DOMAIN-CONTAINING PROTEIN"/>
    <property type="match status" value="1"/>
</dbReference>
<evidence type="ECO:0000313" key="3">
    <source>
        <dbReference type="RefSeq" id="XP_036356017.1"/>
    </source>
</evidence>
<keyword evidence="2" id="KW-1185">Reference proteome</keyword>
<dbReference type="RefSeq" id="XP_036356017.1">
    <property type="nucleotide sequence ID" value="XM_036500124.1"/>
</dbReference>
<protein>
    <submittedName>
        <fullName evidence="3">Uncharacterized protein LOC118761923</fullName>
    </submittedName>
</protein>
<dbReference type="KEGG" id="osn:118761923"/>